<sequence>MWHSCAQSGVSDVVKYKRSVTNVGSLGDVVYDVSVSAPTNVEVSVEPNKLVFSGETQTLSYEITFSSKKGNGIGSAAAKSQFGWIGWSDGTHLVRSPIVVTWLQSSVASF</sequence>
<name>A0AAN8UIJ9_9MAGN</name>
<comment type="caution">
    <text evidence="2">The sequence shown here is derived from an EMBL/GenBank/DDBJ whole genome shotgun (WGS) entry which is preliminary data.</text>
</comment>
<dbReference type="EMBL" id="JBAMMX010000025">
    <property type="protein sequence ID" value="KAK6914679.1"/>
    <property type="molecule type" value="Genomic_DNA"/>
</dbReference>
<evidence type="ECO:0000259" key="1">
    <source>
        <dbReference type="Pfam" id="PF17766"/>
    </source>
</evidence>
<dbReference type="InterPro" id="IPR041469">
    <property type="entry name" value="Subtilisin-like_FN3"/>
</dbReference>
<dbReference type="GO" id="GO:0006508">
    <property type="term" value="P:proteolysis"/>
    <property type="evidence" value="ECO:0007669"/>
    <property type="project" value="UniProtKB-KW"/>
</dbReference>
<dbReference type="GO" id="GO:0008233">
    <property type="term" value="F:peptidase activity"/>
    <property type="evidence" value="ECO:0007669"/>
    <property type="project" value="UniProtKB-KW"/>
</dbReference>
<keyword evidence="2" id="KW-0645">Protease</keyword>
<evidence type="ECO:0000313" key="2">
    <source>
        <dbReference type="EMBL" id="KAK6914679.1"/>
    </source>
</evidence>
<organism evidence="2 3">
    <name type="scientific">Dillenia turbinata</name>
    <dbReference type="NCBI Taxonomy" id="194707"/>
    <lineage>
        <taxon>Eukaryota</taxon>
        <taxon>Viridiplantae</taxon>
        <taxon>Streptophyta</taxon>
        <taxon>Embryophyta</taxon>
        <taxon>Tracheophyta</taxon>
        <taxon>Spermatophyta</taxon>
        <taxon>Magnoliopsida</taxon>
        <taxon>eudicotyledons</taxon>
        <taxon>Gunneridae</taxon>
        <taxon>Pentapetalae</taxon>
        <taxon>Dilleniales</taxon>
        <taxon>Dilleniaceae</taxon>
        <taxon>Dillenia</taxon>
    </lineage>
</organism>
<dbReference type="AlphaFoldDB" id="A0AAN8UIJ9"/>
<evidence type="ECO:0000313" key="3">
    <source>
        <dbReference type="Proteomes" id="UP001370490"/>
    </source>
</evidence>
<dbReference type="Proteomes" id="UP001370490">
    <property type="component" value="Unassembled WGS sequence"/>
</dbReference>
<accession>A0AAN8UIJ9</accession>
<protein>
    <submittedName>
        <fullName evidence="2">Subtilisin-like protease, fibronectin type-III domain</fullName>
    </submittedName>
</protein>
<dbReference type="Gene3D" id="2.60.40.2310">
    <property type="match status" value="1"/>
</dbReference>
<proteinExistence type="predicted"/>
<feature type="domain" description="Subtilisin-like protease fibronectin type-III" evidence="1">
    <location>
        <begin position="10"/>
        <end position="100"/>
    </location>
</feature>
<keyword evidence="2" id="KW-0378">Hydrolase</keyword>
<keyword evidence="3" id="KW-1185">Reference proteome</keyword>
<dbReference type="Pfam" id="PF17766">
    <property type="entry name" value="fn3_6"/>
    <property type="match status" value="1"/>
</dbReference>
<gene>
    <name evidence="2" type="ORF">RJ641_019796</name>
</gene>
<reference evidence="2 3" key="1">
    <citation type="submission" date="2023-12" db="EMBL/GenBank/DDBJ databases">
        <title>A high-quality genome assembly for Dillenia turbinata (Dilleniales).</title>
        <authorList>
            <person name="Chanderbali A."/>
        </authorList>
    </citation>
    <scope>NUCLEOTIDE SEQUENCE [LARGE SCALE GENOMIC DNA]</scope>
    <source>
        <strain evidence="2">LSX21</strain>
        <tissue evidence="2">Leaf</tissue>
    </source>
</reference>